<proteinExistence type="inferred from homology"/>
<evidence type="ECO:0000256" key="9">
    <source>
        <dbReference type="ARBA" id="ARBA00022837"/>
    </source>
</evidence>
<dbReference type="PRINTS" id="PR00807">
    <property type="entry name" value="AMBALLERGEN"/>
</dbReference>
<dbReference type="InterPro" id="IPR018082">
    <property type="entry name" value="AmbAllergen"/>
</dbReference>
<dbReference type="GO" id="GO:0046872">
    <property type="term" value="F:metal ion binding"/>
    <property type="evidence" value="ECO:0007669"/>
    <property type="project" value="UniProtKB-KW"/>
</dbReference>
<dbReference type="InterPro" id="IPR012334">
    <property type="entry name" value="Pectin_lyas_fold"/>
</dbReference>
<dbReference type="UniPathway" id="UPA00545">
    <property type="reaction ID" value="UER00824"/>
</dbReference>
<evidence type="ECO:0000313" key="13">
    <source>
        <dbReference type="EMBL" id="RHN72549.1"/>
    </source>
</evidence>
<comment type="caution">
    <text evidence="13">The sequence shown here is derived from an EMBL/GenBank/DDBJ whole genome shotgun (WGS) entry which is preliminary data.</text>
</comment>
<protein>
    <recommendedName>
        <fullName evidence="5 11">Pectate lyase</fullName>
        <ecNumber evidence="5 11">4.2.2.2</ecNumber>
    </recommendedName>
</protein>
<dbReference type="InterPro" id="IPR045032">
    <property type="entry name" value="PEL"/>
</dbReference>
<evidence type="ECO:0000256" key="1">
    <source>
        <dbReference type="ARBA" id="ARBA00000695"/>
    </source>
</evidence>
<comment type="similarity">
    <text evidence="4 11">Belongs to the polysaccharide lyase 1 family.</text>
</comment>
<keyword evidence="7 11" id="KW-0479">Metal-binding</keyword>
<evidence type="ECO:0000256" key="10">
    <source>
        <dbReference type="ARBA" id="ARBA00023239"/>
    </source>
</evidence>
<feature type="domain" description="Pectate lyase" evidence="12">
    <location>
        <begin position="5"/>
        <end position="102"/>
    </location>
</feature>
<sequence>MLSLQVMLLGHDDKFYADEQMKVTVAFNNFAKNLTERMPRVRFGYAHVVNNRYYEWSMYAIGGSAHPTIFSQANLFIASNNKKEVTKRETNEKWTNWNWRSYGDEFINGAFFNSSGTGTCDPLYSQSQNIIAAKASMVTSLTSNAGPLGCVAGKAC</sequence>
<evidence type="ECO:0000259" key="12">
    <source>
        <dbReference type="Pfam" id="PF00544"/>
    </source>
</evidence>
<dbReference type="EMBL" id="PSQE01000002">
    <property type="protein sequence ID" value="RHN72549.1"/>
    <property type="molecule type" value="Genomic_DNA"/>
</dbReference>
<dbReference type="InterPro" id="IPR011050">
    <property type="entry name" value="Pectin_lyase_fold/virulence"/>
</dbReference>
<dbReference type="EC" id="4.2.2.2" evidence="5 11"/>
<dbReference type="GO" id="GO:0045490">
    <property type="term" value="P:pectin catabolic process"/>
    <property type="evidence" value="ECO:0007669"/>
    <property type="project" value="UniProtKB-UniPathway"/>
</dbReference>
<evidence type="ECO:0000256" key="4">
    <source>
        <dbReference type="ARBA" id="ARBA00010980"/>
    </source>
</evidence>
<dbReference type="GO" id="GO:0030570">
    <property type="term" value="F:pectate lyase activity"/>
    <property type="evidence" value="ECO:0007669"/>
    <property type="project" value="UniProtKB-EC"/>
</dbReference>
<evidence type="ECO:0000256" key="3">
    <source>
        <dbReference type="ARBA" id="ARBA00005220"/>
    </source>
</evidence>
<accession>A0A396J3E8</accession>
<evidence type="ECO:0000256" key="6">
    <source>
        <dbReference type="ARBA" id="ARBA00022512"/>
    </source>
</evidence>
<evidence type="ECO:0000256" key="11">
    <source>
        <dbReference type="RuleBase" id="RU361123"/>
    </source>
</evidence>
<keyword evidence="6" id="KW-0134">Cell wall</keyword>
<evidence type="ECO:0000256" key="7">
    <source>
        <dbReference type="ARBA" id="ARBA00022723"/>
    </source>
</evidence>
<dbReference type="Proteomes" id="UP000265566">
    <property type="component" value="Chromosome 2"/>
</dbReference>
<dbReference type="PANTHER" id="PTHR31683:SF80">
    <property type="entry name" value="PECTATE LYASE 16-RELATED"/>
    <property type="match status" value="1"/>
</dbReference>
<keyword evidence="8" id="KW-0732">Signal</keyword>
<organism evidence="13 14">
    <name type="scientific">Medicago truncatula</name>
    <name type="common">Barrel medic</name>
    <name type="synonym">Medicago tribuloides</name>
    <dbReference type="NCBI Taxonomy" id="3880"/>
    <lineage>
        <taxon>Eukaryota</taxon>
        <taxon>Viridiplantae</taxon>
        <taxon>Streptophyta</taxon>
        <taxon>Embryophyta</taxon>
        <taxon>Tracheophyta</taxon>
        <taxon>Spermatophyta</taxon>
        <taxon>Magnoliopsida</taxon>
        <taxon>eudicotyledons</taxon>
        <taxon>Gunneridae</taxon>
        <taxon>Pentapetalae</taxon>
        <taxon>rosids</taxon>
        <taxon>fabids</taxon>
        <taxon>Fabales</taxon>
        <taxon>Fabaceae</taxon>
        <taxon>Papilionoideae</taxon>
        <taxon>50 kb inversion clade</taxon>
        <taxon>NPAAA clade</taxon>
        <taxon>Hologalegina</taxon>
        <taxon>IRL clade</taxon>
        <taxon>Trifolieae</taxon>
        <taxon>Medicago</taxon>
    </lineage>
</organism>
<dbReference type="AlphaFoldDB" id="A0A396J3E8"/>
<evidence type="ECO:0000313" key="14">
    <source>
        <dbReference type="Proteomes" id="UP000265566"/>
    </source>
</evidence>
<name>A0A396J3E8_MEDTR</name>
<dbReference type="Gene3D" id="2.160.20.10">
    <property type="entry name" value="Single-stranded right-handed beta-helix, Pectin lyase-like"/>
    <property type="match status" value="1"/>
</dbReference>
<evidence type="ECO:0000256" key="2">
    <source>
        <dbReference type="ARBA" id="ARBA00004191"/>
    </source>
</evidence>
<comment type="catalytic activity">
    <reaction evidence="1 11">
        <text>Eliminative cleavage of (1-&gt;4)-alpha-D-galacturonan to give oligosaccharides with 4-deoxy-alpha-D-galact-4-enuronosyl groups at their non-reducing ends.</text>
        <dbReference type="EC" id="4.2.2.2"/>
    </reaction>
</comment>
<keyword evidence="6" id="KW-0964">Secreted</keyword>
<dbReference type="InterPro" id="IPR002022">
    <property type="entry name" value="Pec_lyase"/>
</dbReference>
<comment type="cofactor">
    <cofactor evidence="11">
        <name>Ca(2+)</name>
        <dbReference type="ChEBI" id="CHEBI:29108"/>
    </cofactor>
    <text evidence="11">Binds 1 Ca(2+) ion. Required for its activity.</text>
</comment>
<dbReference type="Pfam" id="PF00544">
    <property type="entry name" value="Pectate_lyase_4"/>
    <property type="match status" value="1"/>
</dbReference>
<evidence type="ECO:0000256" key="5">
    <source>
        <dbReference type="ARBA" id="ARBA00012272"/>
    </source>
</evidence>
<comment type="subcellular location">
    <subcellularLocation>
        <location evidence="2">Secreted</location>
        <location evidence="2">Cell wall</location>
    </subcellularLocation>
</comment>
<dbReference type="PANTHER" id="PTHR31683">
    <property type="entry name" value="PECTATE LYASE 18-RELATED"/>
    <property type="match status" value="1"/>
</dbReference>
<reference evidence="14" key="1">
    <citation type="journal article" date="2018" name="Nat. Plants">
        <title>Whole-genome landscape of Medicago truncatula symbiotic genes.</title>
        <authorList>
            <person name="Pecrix Y."/>
            <person name="Staton S.E."/>
            <person name="Sallet E."/>
            <person name="Lelandais-Briere C."/>
            <person name="Moreau S."/>
            <person name="Carrere S."/>
            <person name="Blein T."/>
            <person name="Jardinaud M.F."/>
            <person name="Latrasse D."/>
            <person name="Zouine M."/>
            <person name="Zahm M."/>
            <person name="Kreplak J."/>
            <person name="Mayjonade B."/>
            <person name="Satge C."/>
            <person name="Perez M."/>
            <person name="Cauet S."/>
            <person name="Marande W."/>
            <person name="Chantry-Darmon C."/>
            <person name="Lopez-Roques C."/>
            <person name="Bouchez O."/>
            <person name="Berard A."/>
            <person name="Debelle F."/>
            <person name="Munos S."/>
            <person name="Bendahmane A."/>
            <person name="Berges H."/>
            <person name="Niebel A."/>
            <person name="Buitink J."/>
            <person name="Frugier F."/>
            <person name="Benhamed M."/>
            <person name="Crespi M."/>
            <person name="Gouzy J."/>
            <person name="Gamas P."/>
        </authorList>
    </citation>
    <scope>NUCLEOTIDE SEQUENCE [LARGE SCALE GENOMIC DNA]</scope>
    <source>
        <strain evidence="14">cv. Jemalong A17</strain>
    </source>
</reference>
<keyword evidence="9 11" id="KW-0106">Calcium</keyword>
<comment type="pathway">
    <text evidence="3 11">Glycan metabolism; pectin degradation; 2-dehydro-3-deoxy-D-gluconate from pectin: step 2/5.</text>
</comment>
<dbReference type="Gramene" id="rna8275">
    <property type="protein sequence ID" value="RHN72549.1"/>
    <property type="gene ID" value="gene8275"/>
</dbReference>
<dbReference type="SUPFAM" id="SSF51126">
    <property type="entry name" value="Pectin lyase-like"/>
    <property type="match status" value="1"/>
</dbReference>
<keyword evidence="10 11" id="KW-0456">Lyase</keyword>
<evidence type="ECO:0000256" key="8">
    <source>
        <dbReference type="ARBA" id="ARBA00022729"/>
    </source>
</evidence>
<gene>
    <name evidence="13" type="ORF">MtrunA17_Chr2g0288901</name>
</gene>